<keyword evidence="4 8" id="KW-0678">Repressor</keyword>
<gene>
    <name evidence="8" type="primary">argR</name>
    <name evidence="12" type="ORF">FGL98_21485</name>
</gene>
<feature type="domain" description="Arginine repressor C-terminal" evidence="11">
    <location>
        <begin position="93"/>
        <end position="157"/>
    </location>
</feature>
<dbReference type="RefSeq" id="WP_146320370.1">
    <property type="nucleotide sequence ID" value="NZ_VCQV01000043.1"/>
</dbReference>
<evidence type="ECO:0000259" key="10">
    <source>
        <dbReference type="Pfam" id="PF01316"/>
    </source>
</evidence>
<dbReference type="InterPro" id="IPR020899">
    <property type="entry name" value="Arg_repress_C"/>
</dbReference>
<dbReference type="GO" id="GO:0003677">
    <property type="term" value="F:DNA binding"/>
    <property type="evidence" value="ECO:0007669"/>
    <property type="project" value="UniProtKB-KW"/>
</dbReference>
<dbReference type="GO" id="GO:0051259">
    <property type="term" value="P:protein complex oligomerization"/>
    <property type="evidence" value="ECO:0007669"/>
    <property type="project" value="InterPro"/>
</dbReference>
<evidence type="ECO:0000259" key="11">
    <source>
        <dbReference type="Pfam" id="PF02863"/>
    </source>
</evidence>
<evidence type="ECO:0000256" key="7">
    <source>
        <dbReference type="ARBA" id="ARBA00023163"/>
    </source>
</evidence>
<name>A0A563DT57_9MICO</name>
<dbReference type="HAMAP" id="MF_00173">
    <property type="entry name" value="Arg_repressor"/>
    <property type="match status" value="1"/>
</dbReference>
<dbReference type="GO" id="GO:1900079">
    <property type="term" value="P:regulation of arginine biosynthetic process"/>
    <property type="evidence" value="ECO:0007669"/>
    <property type="project" value="UniProtKB-UniRule"/>
</dbReference>
<dbReference type="InterPro" id="IPR036388">
    <property type="entry name" value="WH-like_DNA-bd_sf"/>
</dbReference>
<keyword evidence="13" id="KW-1185">Reference proteome</keyword>
<comment type="function">
    <text evidence="8">Regulates arginine biosynthesis genes.</text>
</comment>
<reference evidence="12 13" key="1">
    <citation type="submission" date="2019-05" db="EMBL/GenBank/DDBJ databases">
        <authorList>
            <person name="Lee S.D."/>
        </authorList>
    </citation>
    <scope>NUCLEOTIDE SEQUENCE [LARGE SCALE GENOMIC DNA]</scope>
    <source>
        <strain evidence="12 13">C5-26</strain>
    </source>
</reference>
<sequence>MIAGTRTARQQRIVEIIQREPIRSQTELAERLLSDGVDVTQATLSRDLVELGATKVRRGRQLLYVVPGEGGDRTPQGGGAAHEMNSRLRRLCAEVLVTATVSANLVVLRTPPGAANYLAQAIDQAEPPEVDGTIAGDDTIIVVASGPRAAPGVAEYFLALADSGE</sequence>
<dbReference type="AlphaFoldDB" id="A0A563DT57"/>
<dbReference type="Pfam" id="PF01316">
    <property type="entry name" value="Arg_repressor"/>
    <property type="match status" value="1"/>
</dbReference>
<evidence type="ECO:0000256" key="1">
    <source>
        <dbReference type="ARBA" id="ARBA00004496"/>
    </source>
</evidence>
<dbReference type="Proteomes" id="UP000320244">
    <property type="component" value="Unassembled WGS sequence"/>
</dbReference>
<dbReference type="NCBIfam" id="NF002880">
    <property type="entry name" value="PRK03341.1"/>
    <property type="match status" value="1"/>
</dbReference>
<dbReference type="PANTHER" id="PTHR34471">
    <property type="entry name" value="ARGININE REPRESSOR"/>
    <property type="match status" value="1"/>
</dbReference>
<dbReference type="GO" id="GO:0006526">
    <property type="term" value="P:L-arginine biosynthetic process"/>
    <property type="evidence" value="ECO:0007669"/>
    <property type="project" value="UniProtKB-UniPathway"/>
</dbReference>
<protein>
    <recommendedName>
        <fullName evidence="8 9">Arginine repressor</fullName>
    </recommendedName>
</protein>
<comment type="subcellular location">
    <subcellularLocation>
        <location evidence="1 8">Cytoplasm</location>
    </subcellularLocation>
</comment>
<dbReference type="EMBL" id="VCQV01000043">
    <property type="protein sequence ID" value="TWP33339.1"/>
    <property type="molecule type" value="Genomic_DNA"/>
</dbReference>
<dbReference type="GO" id="GO:0005737">
    <property type="term" value="C:cytoplasm"/>
    <property type="evidence" value="ECO:0007669"/>
    <property type="project" value="UniProtKB-SubCell"/>
</dbReference>
<evidence type="ECO:0000256" key="3">
    <source>
        <dbReference type="ARBA" id="ARBA00022490"/>
    </source>
</evidence>
<dbReference type="InterPro" id="IPR036251">
    <property type="entry name" value="Arg_repress_C_sf"/>
</dbReference>
<evidence type="ECO:0000256" key="6">
    <source>
        <dbReference type="ARBA" id="ARBA00023125"/>
    </source>
</evidence>
<evidence type="ECO:0000256" key="4">
    <source>
        <dbReference type="ARBA" id="ARBA00022491"/>
    </source>
</evidence>
<feature type="domain" description="Arginine repressor DNA-binding" evidence="10">
    <location>
        <begin position="5"/>
        <end position="70"/>
    </location>
</feature>
<comment type="similarity">
    <text evidence="2 8">Belongs to the ArgR family.</text>
</comment>
<dbReference type="PANTHER" id="PTHR34471:SF1">
    <property type="entry name" value="ARGININE REPRESSOR"/>
    <property type="match status" value="1"/>
</dbReference>
<accession>A0A563DT57</accession>
<keyword evidence="5 8" id="KW-0805">Transcription regulation</keyword>
<dbReference type="GO" id="GO:0034618">
    <property type="term" value="F:arginine binding"/>
    <property type="evidence" value="ECO:0007669"/>
    <property type="project" value="InterPro"/>
</dbReference>
<dbReference type="OrthoDB" id="7060358at2"/>
<evidence type="ECO:0000256" key="2">
    <source>
        <dbReference type="ARBA" id="ARBA00008316"/>
    </source>
</evidence>
<dbReference type="UniPathway" id="UPA00068"/>
<evidence type="ECO:0000313" key="13">
    <source>
        <dbReference type="Proteomes" id="UP000320244"/>
    </source>
</evidence>
<keyword evidence="3 8" id="KW-0963">Cytoplasm</keyword>
<dbReference type="InterPro" id="IPR020900">
    <property type="entry name" value="Arg_repress_DNA-bd"/>
</dbReference>
<organism evidence="12 13">
    <name type="scientific">Leekyejoonella antrihumi</name>
    <dbReference type="NCBI Taxonomy" id="1660198"/>
    <lineage>
        <taxon>Bacteria</taxon>
        <taxon>Bacillati</taxon>
        <taxon>Actinomycetota</taxon>
        <taxon>Actinomycetes</taxon>
        <taxon>Micrococcales</taxon>
        <taxon>Dermacoccaceae</taxon>
        <taxon>Leekyejoonella</taxon>
    </lineage>
</organism>
<dbReference type="GO" id="GO:0003700">
    <property type="term" value="F:DNA-binding transcription factor activity"/>
    <property type="evidence" value="ECO:0007669"/>
    <property type="project" value="UniProtKB-UniRule"/>
</dbReference>
<comment type="caution">
    <text evidence="12">The sequence shown here is derived from an EMBL/GenBank/DDBJ whole genome shotgun (WGS) entry which is preliminary data.</text>
</comment>
<dbReference type="Gene3D" id="3.30.1360.40">
    <property type="match status" value="1"/>
</dbReference>
<dbReference type="Gene3D" id="1.10.10.10">
    <property type="entry name" value="Winged helix-like DNA-binding domain superfamily/Winged helix DNA-binding domain"/>
    <property type="match status" value="1"/>
</dbReference>
<evidence type="ECO:0000256" key="5">
    <source>
        <dbReference type="ARBA" id="ARBA00023015"/>
    </source>
</evidence>
<dbReference type="SUPFAM" id="SSF46785">
    <property type="entry name" value="Winged helix' DNA-binding domain"/>
    <property type="match status" value="1"/>
</dbReference>
<keyword evidence="8" id="KW-0055">Arginine biosynthesis</keyword>
<keyword evidence="8" id="KW-0028">Amino-acid biosynthesis</keyword>
<dbReference type="Pfam" id="PF02863">
    <property type="entry name" value="Arg_repressor_C"/>
    <property type="match status" value="1"/>
</dbReference>
<dbReference type="NCBIfam" id="TIGR01529">
    <property type="entry name" value="argR_whole"/>
    <property type="match status" value="1"/>
</dbReference>
<dbReference type="InterPro" id="IPR001669">
    <property type="entry name" value="Arg_repress"/>
</dbReference>
<reference evidence="12 13" key="2">
    <citation type="submission" date="2019-08" db="EMBL/GenBank/DDBJ databases">
        <title>Jejuicoccus antrihumi gen. nov., sp. nov., a new member of the family Dermacoccaceae isolated from a cave.</title>
        <authorList>
            <person name="Schumann P."/>
            <person name="Kim I.S."/>
        </authorList>
    </citation>
    <scope>NUCLEOTIDE SEQUENCE [LARGE SCALE GENOMIC DNA]</scope>
    <source>
        <strain evidence="12 13">C5-26</strain>
    </source>
</reference>
<keyword evidence="7 8" id="KW-0804">Transcription</keyword>
<dbReference type="InterPro" id="IPR036390">
    <property type="entry name" value="WH_DNA-bd_sf"/>
</dbReference>
<evidence type="ECO:0000313" key="12">
    <source>
        <dbReference type="EMBL" id="TWP33339.1"/>
    </source>
</evidence>
<comment type="pathway">
    <text evidence="8">Amino-acid biosynthesis; L-arginine biosynthesis [regulation].</text>
</comment>
<dbReference type="SUPFAM" id="SSF55252">
    <property type="entry name" value="C-terminal domain of arginine repressor"/>
    <property type="match status" value="1"/>
</dbReference>
<dbReference type="PRINTS" id="PR01467">
    <property type="entry name" value="ARGREPRESSOR"/>
</dbReference>
<evidence type="ECO:0000256" key="9">
    <source>
        <dbReference type="NCBIfam" id="TIGR01529"/>
    </source>
</evidence>
<keyword evidence="6 8" id="KW-0238">DNA-binding</keyword>
<evidence type="ECO:0000256" key="8">
    <source>
        <dbReference type="HAMAP-Rule" id="MF_00173"/>
    </source>
</evidence>
<proteinExistence type="inferred from homology"/>